<keyword evidence="4" id="KW-1185">Reference proteome</keyword>
<feature type="compositionally biased region" description="Pro residues" evidence="1">
    <location>
        <begin position="62"/>
        <end position="71"/>
    </location>
</feature>
<protein>
    <recommendedName>
        <fullName evidence="5">Extensin domain-containing protein</fullName>
    </recommendedName>
</protein>
<dbReference type="AlphaFoldDB" id="A0A5N6MQD3"/>
<sequence>MAYVNKNMRSSIFIFVAAMLIILQLLLTTADQSGEFKPERYDPRTPPPPSGNIVHHYIPPELNSPPPPIYT</sequence>
<evidence type="ECO:0000256" key="2">
    <source>
        <dbReference type="SAM" id="SignalP"/>
    </source>
</evidence>
<keyword evidence="2" id="KW-0732">Signal</keyword>
<evidence type="ECO:0008006" key="5">
    <source>
        <dbReference type="Google" id="ProtNLM"/>
    </source>
</evidence>
<gene>
    <name evidence="3" type="ORF">E3N88_31552</name>
</gene>
<feature type="chain" id="PRO_5024332622" description="Extensin domain-containing protein" evidence="2">
    <location>
        <begin position="31"/>
        <end position="71"/>
    </location>
</feature>
<proteinExistence type="predicted"/>
<accession>A0A5N6MQD3</accession>
<comment type="caution">
    <text evidence="3">The sequence shown here is derived from an EMBL/GenBank/DDBJ whole genome shotgun (WGS) entry which is preliminary data.</text>
</comment>
<dbReference type="EMBL" id="SZYD01000015">
    <property type="protein sequence ID" value="KAD3642328.1"/>
    <property type="molecule type" value="Genomic_DNA"/>
</dbReference>
<dbReference type="Proteomes" id="UP000326396">
    <property type="component" value="Linkage Group LG5"/>
</dbReference>
<evidence type="ECO:0000256" key="1">
    <source>
        <dbReference type="SAM" id="MobiDB-lite"/>
    </source>
</evidence>
<reference evidence="3 4" key="1">
    <citation type="submission" date="2019-05" db="EMBL/GenBank/DDBJ databases">
        <title>Mikania micrantha, genome provides insights into the molecular mechanism of rapid growth.</title>
        <authorList>
            <person name="Liu B."/>
        </authorList>
    </citation>
    <scope>NUCLEOTIDE SEQUENCE [LARGE SCALE GENOMIC DNA]</scope>
    <source>
        <strain evidence="3">NLD-2019</strain>
        <tissue evidence="3">Leaf</tissue>
    </source>
</reference>
<organism evidence="3 4">
    <name type="scientific">Mikania micrantha</name>
    <name type="common">bitter vine</name>
    <dbReference type="NCBI Taxonomy" id="192012"/>
    <lineage>
        <taxon>Eukaryota</taxon>
        <taxon>Viridiplantae</taxon>
        <taxon>Streptophyta</taxon>
        <taxon>Embryophyta</taxon>
        <taxon>Tracheophyta</taxon>
        <taxon>Spermatophyta</taxon>
        <taxon>Magnoliopsida</taxon>
        <taxon>eudicotyledons</taxon>
        <taxon>Gunneridae</taxon>
        <taxon>Pentapetalae</taxon>
        <taxon>asterids</taxon>
        <taxon>campanulids</taxon>
        <taxon>Asterales</taxon>
        <taxon>Asteraceae</taxon>
        <taxon>Asteroideae</taxon>
        <taxon>Heliantheae alliance</taxon>
        <taxon>Eupatorieae</taxon>
        <taxon>Mikania</taxon>
    </lineage>
</organism>
<name>A0A5N6MQD3_9ASTR</name>
<evidence type="ECO:0000313" key="3">
    <source>
        <dbReference type="EMBL" id="KAD3642328.1"/>
    </source>
</evidence>
<feature type="region of interest" description="Disordered" evidence="1">
    <location>
        <begin position="35"/>
        <end position="71"/>
    </location>
</feature>
<evidence type="ECO:0000313" key="4">
    <source>
        <dbReference type="Proteomes" id="UP000326396"/>
    </source>
</evidence>
<feature type="signal peptide" evidence="2">
    <location>
        <begin position="1"/>
        <end position="30"/>
    </location>
</feature>